<dbReference type="PANTHER" id="PTHR11544">
    <property type="entry name" value="COLD SHOCK DOMAIN CONTAINING PROTEINS"/>
    <property type="match status" value="1"/>
</dbReference>
<protein>
    <recommendedName>
        <fullName evidence="2">CSD domain-containing protein</fullName>
    </recommendedName>
</protein>
<dbReference type="SUPFAM" id="SSF50249">
    <property type="entry name" value="Nucleic acid-binding proteins"/>
    <property type="match status" value="1"/>
</dbReference>
<reference evidence="3" key="1">
    <citation type="journal article" date="2020" name="Nature">
        <title>Giant virus diversity and host interactions through global metagenomics.</title>
        <authorList>
            <person name="Schulz F."/>
            <person name="Roux S."/>
            <person name="Paez-Espino D."/>
            <person name="Jungbluth S."/>
            <person name="Walsh D.A."/>
            <person name="Denef V.J."/>
            <person name="McMahon K.D."/>
            <person name="Konstantinidis K.T."/>
            <person name="Eloe-Fadrosh E.A."/>
            <person name="Kyrpides N.C."/>
            <person name="Woyke T."/>
        </authorList>
    </citation>
    <scope>NUCLEOTIDE SEQUENCE</scope>
    <source>
        <strain evidence="3">GVMAG-M-3300027759-42</strain>
    </source>
</reference>
<dbReference type="InterPro" id="IPR012340">
    <property type="entry name" value="NA-bd_OB-fold"/>
</dbReference>
<dbReference type="InterPro" id="IPR050181">
    <property type="entry name" value="Cold_shock_domain"/>
</dbReference>
<dbReference type="Pfam" id="PF00313">
    <property type="entry name" value="CSD"/>
    <property type="match status" value="1"/>
</dbReference>
<accession>A0A6C0L6R0</accession>
<feature type="region of interest" description="Disordered" evidence="1">
    <location>
        <begin position="137"/>
        <end position="209"/>
    </location>
</feature>
<dbReference type="InterPro" id="IPR011129">
    <property type="entry name" value="CSD"/>
</dbReference>
<feature type="domain" description="CSD" evidence="2">
    <location>
        <begin position="52"/>
        <end position="125"/>
    </location>
</feature>
<evidence type="ECO:0000256" key="1">
    <source>
        <dbReference type="SAM" id="MobiDB-lite"/>
    </source>
</evidence>
<dbReference type="EMBL" id="MN740443">
    <property type="protein sequence ID" value="QHU26619.1"/>
    <property type="molecule type" value="Genomic_DNA"/>
</dbReference>
<dbReference type="CDD" id="cd04458">
    <property type="entry name" value="CSP_CDS"/>
    <property type="match status" value="1"/>
</dbReference>
<organism evidence="3">
    <name type="scientific">viral metagenome</name>
    <dbReference type="NCBI Taxonomy" id="1070528"/>
    <lineage>
        <taxon>unclassified sequences</taxon>
        <taxon>metagenomes</taxon>
        <taxon>organismal metagenomes</taxon>
    </lineage>
</organism>
<dbReference type="GO" id="GO:0003676">
    <property type="term" value="F:nucleic acid binding"/>
    <property type="evidence" value="ECO:0007669"/>
    <property type="project" value="InterPro"/>
</dbReference>
<feature type="compositionally biased region" description="Basic and acidic residues" evidence="1">
    <location>
        <begin position="159"/>
        <end position="174"/>
    </location>
</feature>
<dbReference type="PROSITE" id="PS51857">
    <property type="entry name" value="CSD_2"/>
    <property type="match status" value="1"/>
</dbReference>
<dbReference type="PRINTS" id="PR00050">
    <property type="entry name" value="COLDSHOCK"/>
</dbReference>
<dbReference type="InterPro" id="IPR002059">
    <property type="entry name" value="CSP_DNA-bd"/>
</dbReference>
<sequence>MVGCCGFHYIYKIILFYETNIKAIHDISYIVLEMSSEQDTTVVPLSSLLPERLLGQVKWFNNKAGYGFITVNDGDYSGKDIFIHYSAIRVTNSQYKYLVQGEYVEFSLVKSSTDGHEFQAIDISGVKGGALMCETRRNSRPVRDGPVAGADESAVPRAPRQEQRRYKTSGDDSRAPGASAGDGEFTTVRRRKPQGARPPRKEKVVAELA</sequence>
<dbReference type="AlphaFoldDB" id="A0A6C0L6R0"/>
<dbReference type="Gene3D" id="2.40.50.140">
    <property type="entry name" value="Nucleic acid-binding proteins"/>
    <property type="match status" value="1"/>
</dbReference>
<feature type="compositionally biased region" description="Basic and acidic residues" evidence="1">
    <location>
        <begin position="199"/>
        <end position="209"/>
    </location>
</feature>
<evidence type="ECO:0000313" key="3">
    <source>
        <dbReference type="EMBL" id="QHU26619.1"/>
    </source>
</evidence>
<name>A0A6C0L6R0_9ZZZZ</name>
<evidence type="ECO:0000259" key="2">
    <source>
        <dbReference type="PROSITE" id="PS51857"/>
    </source>
</evidence>
<dbReference type="SMART" id="SM00357">
    <property type="entry name" value="CSP"/>
    <property type="match status" value="1"/>
</dbReference>
<proteinExistence type="predicted"/>
<feature type="compositionally biased region" description="Basic residues" evidence="1">
    <location>
        <begin position="188"/>
        <end position="198"/>
    </location>
</feature>